<accession>A0AAN4QEA1</accession>
<organism evidence="1 2">
    <name type="scientific">Pseudomonas syringae pv. actinidiae</name>
    <dbReference type="NCBI Taxonomy" id="103796"/>
    <lineage>
        <taxon>Bacteria</taxon>
        <taxon>Pseudomonadati</taxon>
        <taxon>Pseudomonadota</taxon>
        <taxon>Gammaproteobacteria</taxon>
        <taxon>Pseudomonadales</taxon>
        <taxon>Pseudomonadaceae</taxon>
        <taxon>Pseudomonas</taxon>
        <taxon>Pseudomonas syringae</taxon>
    </lineage>
</organism>
<name>A0AAN4QEA1_PSESF</name>
<dbReference type="Proteomes" id="UP000248291">
    <property type="component" value="Unassembled WGS sequence"/>
</dbReference>
<dbReference type="EMBL" id="BGKA01000289">
    <property type="protein sequence ID" value="GBH21368.1"/>
    <property type="molecule type" value="Genomic_DNA"/>
</dbReference>
<reference evidence="1 2" key="1">
    <citation type="submission" date="2018-04" db="EMBL/GenBank/DDBJ databases">
        <title>Draft genome sequence of Pseudomonas syringae pv. actinidiae biovar 3 strains isolated from kiwifruit in Kagawa prefecture.</title>
        <authorList>
            <person name="Tabuchi M."/>
            <person name="Saito M."/>
            <person name="Fujiwara S."/>
            <person name="Sasa N."/>
            <person name="Akimitsu K."/>
            <person name="Gomi K."/>
            <person name="Konishi-Sugita S."/>
            <person name="Hamano K."/>
            <person name="Kataoka I."/>
        </authorList>
    </citation>
    <scope>NUCLEOTIDE SEQUENCE [LARGE SCALE GENOMIC DNA]</scope>
    <source>
        <strain evidence="1 2">MAFF212211</strain>
    </source>
</reference>
<proteinExistence type="predicted"/>
<gene>
    <name evidence="1" type="ORF">KPSA3_07414</name>
</gene>
<comment type="caution">
    <text evidence="1">The sequence shown here is derived from an EMBL/GenBank/DDBJ whole genome shotgun (WGS) entry which is preliminary data.</text>
</comment>
<sequence length="38" mass="4354">MIDDFCTGFLNNGFDDGIAGHHLKRRHENRTSAVKSHR</sequence>
<dbReference type="AlphaFoldDB" id="A0AAN4QEA1"/>
<evidence type="ECO:0000313" key="2">
    <source>
        <dbReference type="Proteomes" id="UP000248291"/>
    </source>
</evidence>
<evidence type="ECO:0000313" key="1">
    <source>
        <dbReference type="EMBL" id="GBH21368.1"/>
    </source>
</evidence>
<protein>
    <submittedName>
        <fullName evidence="1">Uncharacterized protein</fullName>
    </submittedName>
</protein>